<name>A0A6G1HN29_9PEZI</name>
<protein>
    <submittedName>
        <fullName evidence="1">Uncharacterized protein</fullName>
    </submittedName>
</protein>
<reference evidence="1" key="1">
    <citation type="journal article" date="2020" name="Stud. Mycol.">
        <title>101 Dothideomycetes genomes: a test case for predicting lifestyles and emergence of pathogens.</title>
        <authorList>
            <person name="Haridas S."/>
            <person name="Albert R."/>
            <person name="Binder M."/>
            <person name="Bloem J."/>
            <person name="Labutti K."/>
            <person name="Salamov A."/>
            <person name="Andreopoulos B."/>
            <person name="Baker S."/>
            <person name="Barry K."/>
            <person name="Bills G."/>
            <person name="Bluhm B."/>
            <person name="Cannon C."/>
            <person name="Castanera R."/>
            <person name="Culley D."/>
            <person name="Daum C."/>
            <person name="Ezra D."/>
            <person name="Gonzalez J."/>
            <person name="Henrissat B."/>
            <person name="Kuo A."/>
            <person name="Liang C."/>
            <person name="Lipzen A."/>
            <person name="Lutzoni F."/>
            <person name="Magnuson J."/>
            <person name="Mondo S."/>
            <person name="Nolan M."/>
            <person name="Ohm R."/>
            <person name="Pangilinan J."/>
            <person name="Park H.-J."/>
            <person name="Ramirez L."/>
            <person name="Alfaro M."/>
            <person name="Sun H."/>
            <person name="Tritt A."/>
            <person name="Yoshinaga Y."/>
            <person name="Zwiers L.-H."/>
            <person name="Turgeon B."/>
            <person name="Goodwin S."/>
            <person name="Spatafora J."/>
            <person name="Crous P."/>
            <person name="Grigoriev I."/>
        </authorList>
    </citation>
    <scope>NUCLEOTIDE SEQUENCE</scope>
    <source>
        <strain evidence="1">CBS 262.69</strain>
    </source>
</reference>
<proteinExistence type="predicted"/>
<organism evidence="1 2">
    <name type="scientific">Trichodelitschia bisporula</name>
    <dbReference type="NCBI Taxonomy" id="703511"/>
    <lineage>
        <taxon>Eukaryota</taxon>
        <taxon>Fungi</taxon>
        <taxon>Dikarya</taxon>
        <taxon>Ascomycota</taxon>
        <taxon>Pezizomycotina</taxon>
        <taxon>Dothideomycetes</taxon>
        <taxon>Dothideomycetes incertae sedis</taxon>
        <taxon>Phaeotrichales</taxon>
        <taxon>Phaeotrichaceae</taxon>
        <taxon>Trichodelitschia</taxon>
    </lineage>
</organism>
<dbReference type="EMBL" id="ML996703">
    <property type="protein sequence ID" value="KAF2397420.1"/>
    <property type="molecule type" value="Genomic_DNA"/>
</dbReference>
<sequence length="112" mass="12730">MRKRGQGVSDPLPQPLPEGVQLRSQRGRDFGLYADILKSANLLGVHNLHDWIREERYRQLVSYHIPLPLKLRSQPAHQYPSYQPPSVSREASLNNMTPLGAKFLPFSGLDVD</sequence>
<evidence type="ECO:0000313" key="2">
    <source>
        <dbReference type="Proteomes" id="UP000799640"/>
    </source>
</evidence>
<keyword evidence="2" id="KW-1185">Reference proteome</keyword>
<gene>
    <name evidence="1" type="ORF">EJ06DRAFT_148731</name>
</gene>
<evidence type="ECO:0000313" key="1">
    <source>
        <dbReference type="EMBL" id="KAF2397420.1"/>
    </source>
</evidence>
<dbReference type="AlphaFoldDB" id="A0A6G1HN29"/>
<dbReference type="Proteomes" id="UP000799640">
    <property type="component" value="Unassembled WGS sequence"/>
</dbReference>
<accession>A0A6G1HN29</accession>